<organism evidence="5">
    <name type="scientific">Caenorhabditis remanei</name>
    <name type="common">Caenorhabditis vulgaris</name>
    <dbReference type="NCBI Taxonomy" id="31234"/>
    <lineage>
        <taxon>Eukaryota</taxon>
        <taxon>Metazoa</taxon>
        <taxon>Ecdysozoa</taxon>
        <taxon>Nematoda</taxon>
        <taxon>Chromadorea</taxon>
        <taxon>Rhabditida</taxon>
        <taxon>Rhabditina</taxon>
        <taxon>Rhabditomorpha</taxon>
        <taxon>Rhabditoidea</taxon>
        <taxon>Rhabditidae</taxon>
        <taxon>Peloderinae</taxon>
        <taxon>Caenorhabditis</taxon>
    </lineage>
</organism>
<dbReference type="InterPro" id="IPR051774">
    <property type="entry name" value="Sperm-specific_class_P"/>
</dbReference>
<feature type="compositionally biased region" description="Basic and acidic residues" evidence="2">
    <location>
        <begin position="265"/>
        <end position="291"/>
    </location>
</feature>
<feature type="region of interest" description="Disordered" evidence="2">
    <location>
        <begin position="1"/>
        <end position="27"/>
    </location>
</feature>
<dbReference type="Proteomes" id="UP000008281">
    <property type="component" value="Unassembled WGS sequence"/>
</dbReference>
<evidence type="ECO:0000259" key="3">
    <source>
        <dbReference type="PROSITE" id="PS50202"/>
    </source>
</evidence>
<reference evidence="4" key="1">
    <citation type="submission" date="2007-07" db="EMBL/GenBank/DDBJ databases">
        <title>PCAP assembly of the Caenorhabditis remanei genome.</title>
        <authorList>
            <consortium name="The Caenorhabditis remanei Sequencing Consortium"/>
            <person name="Wilson R.K."/>
        </authorList>
    </citation>
    <scope>NUCLEOTIDE SEQUENCE [LARGE SCALE GENOMIC DNA]</scope>
    <source>
        <strain evidence="4">PB4641</strain>
    </source>
</reference>
<keyword evidence="1" id="KW-0963">Cytoplasm</keyword>
<dbReference type="eggNOG" id="ENOG502SWUV">
    <property type="taxonomic scope" value="Eukaryota"/>
</dbReference>
<dbReference type="Gene3D" id="2.60.40.10">
    <property type="entry name" value="Immunoglobulins"/>
    <property type="match status" value="1"/>
</dbReference>
<proteinExistence type="predicted"/>
<comment type="function">
    <text evidence="1">Central component in molecular interactions underlying sperm crawling. Forms an extensive filament system that extends from sperm villipoda, along the leading edge of the pseudopod.</text>
</comment>
<feature type="compositionally biased region" description="Low complexity" evidence="2">
    <location>
        <begin position="237"/>
        <end position="252"/>
    </location>
</feature>
<dbReference type="InterPro" id="IPR000535">
    <property type="entry name" value="MSP_dom"/>
</dbReference>
<feature type="domain" description="MSP" evidence="3">
    <location>
        <begin position="46"/>
        <end position="185"/>
    </location>
</feature>
<accession>E3MSH4</accession>
<feature type="compositionally biased region" description="Basic and acidic residues" evidence="2">
    <location>
        <begin position="227"/>
        <end position="236"/>
    </location>
</feature>
<dbReference type="PROSITE" id="PS50202">
    <property type="entry name" value="MSP"/>
    <property type="match status" value="1"/>
</dbReference>
<protein>
    <recommendedName>
        <fullName evidence="1">Major sperm protein</fullName>
    </recommendedName>
</protein>
<dbReference type="InParanoid" id="E3MSH4"/>
<name>E3MSH4_CAERE</name>
<dbReference type="OrthoDB" id="5866470at2759"/>
<evidence type="ECO:0000256" key="1">
    <source>
        <dbReference type="RuleBase" id="RU003425"/>
    </source>
</evidence>
<dbReference type="InterPro" id="IPR008962">
    <property type="entry name" value="PapD-like_sf"/>
</dbReference>
<feature type="compositionally biased region" description="Basic and acidic residues" evidence="2">
    <location>
        <begin position="9"/>
        <end position="27"/>
    </location>
</feature>
<evidence type="ECO:0000256" key="2">
    <source>
        <dbReference type="SAM" id="MobiDB-lite"/>
    </source>
</evidence>
<dbReference type="EMBL" id="DS268473">
    <property type="protein sequence ID" value="EFP08353.1"/>
    <property type="molecule type" value="Genomic_DNA"/>
</dbReference>
<sequence>MSVPSKTLKTTEESVQPKKQSREEEKSAPCFMSNDSYLWCEINPDLVLIEPQINVSVNYNYLGFSRKPTRPPESRKITLINHGDYPIAFKVETTDNFSYFVDRRNGVLPPRQTVANMLIRMPNTTEIQNASREVAVEEQLVKNPSIPIFPGIAPLPNRPPTPTIAIMPGRRRQGVRMVRNMSPFNRTQKTQSETPKQFPTPNTTPRIPVITPFNKSGENQKPPGGKKSIETPKKPSTETPVTTPHVITPVLTMLENPKAPIMKRGSNEAPRKKSNEHARSPIKKSHEDGKAPPKAISPKAKSPKAKSPKAKSPIAKSPRGKSPKEKVQEQPEMPHSPTQPKNGQMEKEQQQEALSPKPKKKGSGEATSPKPTAHSPS</sequence>
<feature type="compositionally biased region" description="Polar residues" evidence="2">
    <location>
        <begin position="183"/>
        <end position="205"/>
    </location>
</feature>
<feature type="compositionally biased region" description="Polar residues" evidence="2">
    <location>
        <begin position="365"/>
        <end position="377"/>
    </location>
</feature>
<keyword evidence="5" id="KW-1185">Reference proteome</keyword>
<dbReference type="InterPro" id="IPR013783">
    <property type="entry name" value="Ig-like_fold"/>
</dbReference>
<feature type="region of interest" description="Disordered" evidence="2">
    <location>
        <begin position="183"/>
        <end position="377"/>
    </location>
</feature>
<dbReference type="Pfam" id="PF00635">
    <property type="entry name" value="Motile_Sperm"/>
    <property type="match status" value="1"/>
</dbReference>
<keyword evidence="1" id="KW-0206">Cytoskeleton</keyword>
<dbReference type="AlphaFoldDB" id="E3MSH4"/>
<evidence type="ECO:0000313" key="4">
    <source>
        <dbReference type="EMBL" id="EFP08353.1"/>
    </source>
</evidence>
<dbReference type="PANTHER" id="PTHR22947:SF18">
    <property type="entry name" value="MAJOR SPERM PROTEIN"/>
    <property type="match status" value="1"/>
</dbReference>
<evidence type="ECO:0000313" key="5">
    <source>
        <dbReference type="Proteomes" id="UP000008281"/>
    </source>
</evidence>
<dbReference type="HOGENOM" id="CLU_734132_0_0_1"/>
<dbReference type="SUPFAM" id="SSF49354">
    <property type="entry name" value="PapD-like"/>
    <property type="match status" value="1"/>
</dbReference>
<gene>
    <name evidence="4" type="ORF">CRE_16189</name>
</gene>
<dbReference type="PANTHER" id="PTHR22947">
    <property type="entry name" value="MAJOR SPERM PROTEIN"/>
    <property type="match status" value="1"/>
</dbReference>